<keyword evidence="4 6" id="KW-1133">Transmembrane helix</keyword>
<evidence type="ECO:0000256" key="1">
    <source>
        <dbReference type="ARBA" id="ARBA00004141"/>
    </source>
</evidence>
<dbReference type="GO" id="GO:0022857">
    <property type="term" value="F:transmembrane transporter activity"/>
    <property type="evidence" value="ECO:0007669"/>
    <property type="project" value="InterPro"/>
</dbReference>
<dbReference type="OrthoDB" id="419616at2759"/>
<sequence length="373" mass="41245">METLHHESSRRSDTFFRTFWTCLRQSNGALPLLLVGSLLAFGIGCVVAIIPDILATRYAMFHGLNGDQSCDSYELKPLACVTGSEEAQSAAAFWNFVTKGLTFVCNPIMGSFSDHGRKPILISGLFLSCLSALSFLLLVMAPTLHPFCFNISNSLMGVVDMISIMFATLSDTIPTQFRAAGFGLLMSAFYGGFALAPSFTLFLNAQQLAVTSLGLISTSFLFALFSMPETVSEDVRRANEEQRLPLRFERSKWIESCCYSLRRPFREMSILRRSLSLQMVTIVSFLSAMVFASDATLVLYYAQERLNVHPHDFATMFLLLGVVGILVQAAFLPPLLQVMGEHALLVASCLCGTVHNLVRSFLLLSTITRQQVY</sequence>
<keyword evidence="3 6" id="KW-0812">Transmembrane</keyword>
<comment type="caution">
    <text evidence="7">The sequence shown here is derived from an EMBL/GenBank/DDBJ whole genome shotgun (WGS) entry which is preliminary data.</text>
</comment>
<dbReference type="EMBL" id="BDSP01000245">
    <property type="protein sequence ID" value="GAX26429.1"/>
    <property type="molecule type" value="Genomic_DNA"/>
</dbReference>
<evidence type="ECO:0000313" key="7">
    <source>
        <dbReference type="EMBL" id="GAX26429.1"/>
    </source>
</evidence>
<evidence type="ECO:0000256" key="5">
    <source>
        <dbReference type="ARBA" id="ARBA00023136"/>
    </source>
</evidence>
<dbReference type="Pfam" id="PF07690">
    <property type="entry name" value="MFS_1"/>
    <property type="match status" value="1"/>
</dbReference>
<feature type="transmembrane region" description="Helical" evidence="6">
    <location>
        <begin position="313"/>
        <end position="332"/>
    </location>
</feature>
<feature type="transmembrane region" description="Helical" evidence="6">
    <location>
        <begin position="29"/>
        <end position="50"/>
    </location>
</feature>
<gene>
    <name evidence="7" type="ORF">FisN_37Hh021</name>
</gene>
<feature type="transmembrane region" description="Helical" evidence="6">
    <location>
        <begin position="344"/>
        <end position="367"/>
    </location>
</feature>
<evidence type="ECO:0008006" key="9">
    <source>
        <dbReference type="Google" id="ProtNLM"/>
    </source>
</evidence>
<dbReference type="Gene3D" id="1.20.1250.20">
    <property type="entry name" value="MFS general substrate transporter like domains"/>
    <property type="match status" value="1"/>
</dbReference>
<dbReference type="InterPro" id="IPR011701">
    <property type="entry name" value="MFS"/>
</dbReference>
<evidence type="ECO:0000256" key="3">
    <source>
        <dbReference type="ARBA" id="ARBA00022692"/>
    </source>
</evidence>
<feature type="transmembrane region" description="Helical" evidence="6">
    <location>
        <begin position="181"/>
        <end position="202"/>
    </location>
</feature>
<reference evidence="7 8" key="1">
    <citation type="journal article" date="2015" name="Plant Cell">
        <title>Oil accumulation by the oleaginous diatom Fistulifera solaris as revealed by the genome and transcriptome.</title>
        <authorList>
            <person name="Tanaka T."/>
            <person name="Maeda Y."/>
            <person name="Veluchamy A."/>
            <person name="Tanaka M."/>
            <person name="Abida H."/>
            <person name="Marechal E."/>
            <person name="Bowler C."/>
            <person name="Muto M."/>
            <person name="Sunaga Y."/>
            <person name="Tanaka M."/>
            <person name="Yoshino T."/>
            <person name="Taniguchi T."/>
            <person name="Fukuda Y."/>
            <person name="Nemoto M."/>
            <person name="Matsumoto M."/>
            <person name="Wong P.S."/>
            <person name="Aburatani S."/>
            <person name="Fujibuchi W."/>
        </authorList>
    </citation>
    <scope>NUCLEOTIDE SEQUENCE [LARGE SCALE GENOMIC DNA]</scope>
    <source>
        <strain evidence="7 8">JPCC DA0580</strain>
    </source>
</reference>
<dbReference type="PANTHER" id="PTHR23504">
    <property type="entry name" value="MAJOR FACILITATOR SUPERFAMILY DOMAIN-CONTAINING PROTEIN 10"/>
    <property type="match status" value="1"/>
</dbReference>
<dbReference type="InParanoid" id="A0A1Z5KJH4"/>
<keyword evidence="2" id="KW-0813">Transport</keyword>
<dbReference type="PANTHER" id="PTHR23504:SF15">
    <property type="entry name" value="MAJOR FACILITATOR SUPERFAMILY (MFS) PROFILE DOMAIN-CONTAINING PROTEIN"/>
    <property type="match status" value="1"/>
</dbReference>
<keyword evidence="8" id="KW-1185">Reference proteome</keyword>
<keyword evidence="5 6" id="KW-0472">Membrane</keyword>
<dbReference type="GO" id="GO:0016020">
    <property type="term" value="C:membrane"/>
    <property type="evidence" value="ECO:0007669"/>
    <property type="project" value="UniProtKB-SubCell"/>
</dbReference>
<evidence type="ECO:0000256" key="4">
    <source>
        <dbReference type="ARBA" id="ARBA00022989"/>
    </source>
</evidence>
<dbReference type="Proteomes" id="UP000198406">
    <property type="component" value="Unassembled WGS sequence"/>
</dbReference>
<feature type="transmembrane region" description="Helical" evidence="6">
    <location>
        <begin position="119"/>
        <end position="139"/>
    </location>
</feature>
<dbReference type="AlphaFoldDB" id="A0A1Z5KJH4"/>
<evidence type="ECO:0000256" key="6">
    <source>
        <dbReference type="SAM" id="Phobius"/>
    </source>
</evidence>
<feature type="transmembrane region" description="Helical" evidence="6">
    <location>
        <begin position="151"/>
        <end position="169"/>
    </location>
</feature>
<accession>A0A1Z5KJH4</accession>
<evidence type="ECO:0000256" key="2">
    <source>
        <dbReference type="ARBA" id="ARBA00022448"/>
    </source>
</evidence>
<organism evidence="7 8">
    <name type="scientific">Fistulifera solaris</name>
    <name type="common">Oleaginous diatom</name>
    <dbReference type="NCBI Taxonomy" id="1519565"/>
    <lineage>
        <taxon>Eukaryota</taxon>
        <taxon>Sar</taxon>
        <taxon>Stramenopiles</taxon>
        <taxon>Ochrophyta</taxon>
        <taxon>Bacillariophyta</taxon>
        <taxon>Bacillariophyceae</taxon>
        <taxon>Bacillariophycidae</taxon>
        <taxon>Naviculales</taxon>
        <taxon>Naviculaceae</taxon>
        <taxon>Fistulifera</taxon>
    </lineage>
</organism>
<evidence type="ECO:0000313" key="8">
    <source>
        <dbReference type="Proteomes" id="UP000198406"/>
    </source>
</evidence>
<dbReference type="InterPro" id="IPR036259">
    <property type="entry name" value="MFS_trans_sf"/>
</dbReference>
<protein>
    <recommendedName>
        <fullName evidence="9">Major facilitator superfamily (MFS) profile domain-containing protein</fullName>
    </recommendedName>
</protein>
<dbReference type="SUPFAM" id="SSF103473">
    <property type="entry name" value="MFS general substrate transporter"/>
    <property type="match status" value="1"/>
</dbReference>
<feature type="transmembrane region" description="Helical" evidence="6">
    <location>
        <begin position="208"/>
        <end position="227"/>
    </location>
</feature>
<proteinExistence type="predicted"/>
<comment type="subcellular location">
    <subcellularLocation>
        <location evidence="1">Membrane</location>
        <topology evidence="1">Multi-pass membrane protein</topology>
    </subcellularLocation>
</comment>
<feature type="transmembrane region" description="Helical" evidence="6">
    <location>
        <begin position="275"/>
        <end position="301"/>
    </location>
</feature>
<name>A0A1Z5KJH4_FISSO</name>